<feature type="transmembrane region" description="Helical" evidence="1">
    <location>
        <begin position="82"/>
        <end position="115"/>
    </location>
</feature>
<keyword evidence="1" id="KW-0812">Transmembrane</keyword>
<gene>
    <name evidence="2" type="ORF">A1332_02860</name>
</gene>
<organism evidence="2 3">
    <name type="scientific">Methylomonas methanica</name>
    <dbReference type="NCBI Taxonomy" id="421"/>
    <lineage>
        <taxon>Bacteria</taxon>
        <taxon>Pseudomonadati</taxon>
        <taxon>Pseudomonadota</taxon>
        <taxon>Gammaproteobacteria</taxon>
        <taxon>Methylococcales</taxon>
        <taxon>Methylococcaceae</taxon>
        <taxon>Methylomonas</taxon>
    </lineage>
</organism>
<reference evidence="2 3" key="1">
    <citation type="submission" date="2016-03" db="EMBL/GenBank/DDBJ databases">
        <authorList>
            <person name="Ploux O."/>
        </authorList>
    </citation>
    <scope>NUCLEOTIDE SEQUENCE [LARGE SCALE GENOMIC DNA]</scope>
    <source>
        <strain evidence="2 3">R-45363</strain>
    </source>
</reference>
<protein>
    <recommendedName>
        <fullName evidence="4">Tail assembly protein</fullName>
    </recommendedName>
</protein>
<evidence type="ECO:0000313" key="3">
    <source>
        <dbReference type="Proteomes" id="UP000078090"/>
    </source>
</evidence>
<proteinExistence type="predicted"/>
<dbReference type="Proteomes" id="UP000078090">
    <property type="component" value="Unassembled WGS sequence"/>
</dbReference>
<accession>A0A177MBD3</accession>
<evidence type="ECO:0008006" key="4">
    <source>
        <dbReference type="Google" id="ProtNLM"/>
    </source>
</evidence>
<comment type="caution">
    <text evidence="2">The sequence shown here is derived from an EMBL/GenBank/DDBJ whole genome shotgun (WGS) entry which is preliminary data.</text>
</comment>
<name>A0A177MBD3_METMH</name>
<dbReference type="EMBL" id="LUUG01000082">
    <property type="protein sequence ID" value="OAI02854.1"/>
    <property type="molecule type" value="Genomic_DNA"/>
</dbReference>
<dbReference type="AlphaFoldDB" id="A0A177MBD3"/>
<evidence type="ECO:0000256" key="1">
    <source>
        <dbReference type="SAM" id="Phobius"/>
    </source>
</evidence>
<keyword evidence="1" id="KW-1133">Transmembrane helix</keyword>
<evidence type="ECO:0000313" key="2">
    <source>
        <dbReference type="EMBL" id="OAI02854.1"/>
    </source>
</evidence>
<sequence length="181" mass="19337">MEKYKAEWTLDVKTVAEALRAIAVQRDGFLAECDAGHYAAVLVDPENHDMCRCVSKDTALDPWADEILFIVPTAGGEVPALIIAPLMALGVSATAAMVISTFVMQIAFSMAFSAVANLMTSKKPNTTAPQQEHPENKPSFIADGVVNLTAAGHPHPILVGEVPDCGCIILSSDYWVEDVPV</sequence>
<keyword evidence="1" id="KW-0472">Membrane</keyword>